<protein>
    <submittedName>
        <fullName evidence="2">M28 family peptidase</fullName>
    </submittedName>
</protein>
<dbReference type="Gene3D" id="3.50.30.30">
    <property type="match status" value="1"/>
</dbReference>
<proteinExistence type="predicted"/>
<organism evidence="2">
    <name type="scientific">Bellilinea caldifistulae</name>
    <dbReference type="NCBI Taxonomy" id="360411"/>
    <lineage>
        <taxon>Bacteria</taxon>
        <taxon>Bacillati</taxon>
        <taxon>Chloroflexota</taxon>
        <taxon>Anaerolineae</taxon>
        <taxon>Anaerolineales</taxon>
        <taxon>Anaerolineaceae</taxon>
        <taxon>Bellilinea</taxon>
    </lineage>
</organism>
<dbReference type="InterPro" id="IPR045175">
    <property type="entry name" value="M28_fam"/>
</dbReference>
<evidence type="ECO:0000259" key="1">
    <source>
        <dbReference type="Pfam" id="PF04389"/>
    </source>
</evidence>
<dbReference type="AlphaFoldDB" id="A0A7C4L2V8"/>
<reference evidence="2" key="1">
    <citation type="journal article" date="2020" name="mSystems">
        <title>Genome- and Community-Level Interaction Insights into Carbon Utilization and Element Cycling Functions of Hydrothermarchaeota in Hydrothermal Sediment.</title>
        <authorList>
            <person name="Zhou Z."/>
            <person name="Liu Y."/>
            <person name="Xu W."/>
            <person name="Pan J."/>
            <person name="Luo Z.H."/>
            <person name="Li M."/>
        </authorList>
    </citation>
    <scope>NUCLEOTIDE SEQUENCE [LARGE SCALE GENOMIC DNA]</scope>
    <source>
        <strain evidence="2">SpSt-556</strain>
    </source>
</reference>
<dbReference type="EMBL" id="DSXR01000117">
    <property type="protein sequence ID" value="HGS88223.1"/>
    <property type="molecule type" value="Genomic_DNA"/>
</dbReference>
<dbReference type="Gene3D" id="3.40.630.10">
    <property type="entry name" value="Zn peptidases"/>
    <property type="match status" value="1"/>
</dbReference>
<dbReference type="PANTHER" id="PTHR12147:SF26">
    <property type="entry name" value="PEPTIDASE M28 DOMAIN-CONTAINING PROTEIN"/>
    <property type="match status" value="1"/>
</dbReference>
<dbReference type="InterPro" id="IPR007484">
    <property type="entry name" value="Peptidase_M28"/>
</dbReference>
<accession>A0A7C4L2V8</accession>
<comment type="caution">
    <text evidence="2">The sequence shown here is derived from an EMBL/GenBank/DDBJ whole genome shotgun (WGS) entry which is preliminary data.</text>
</comment>
<dbReference type="GO" id="GO:0008235">
    <property type="term" value="F:metalloexopeptidase activity"/>
    <property type="evidence" value="ECO:0007669"/>
    <property type="project" value="InterPro"/>
</dbReference>
<dbReference type="PANTHER" id="PTHR12147">
    <property type="entry name" value="METALLOPEPTIDASE M28 FAMILY MEMBER"/>
    <property type="match status" value="1"/>
</dbReference>
<dbReference type="Pfam" id="PF04389">
    <property type="entry name" value="Peptidase_M28"/>
    <property type="match status" value="1"/>
</dbReference>
<name>A0A7C4L2V8_9CHLR</name>
<feature type="domain" description="Peptidase M28" evidence="1">
    <location>
        <begin position="211"/>
        <end position="392"/>
    </location>
</feature>
<gene>
    <name evidence="2" type="ORF">ENT17_11500</name>
</gene>
<dbReference type="SUPFAM" id="SSF53187">
    <property type="entry name" value="Zn-dependent exopeptidases"/>
    <property type="match status" value="1"/>
</dbReference>
<dbReference type="GO" id="GO:0006508">
    <property type="term" value="P:proteolysis"/>
    <property type="evidence" value="ECO:0007669"/>
    <property type="project" value="InterPro"/>
</dbReference>
<sequence length="405" mass="45146">MNTQNWEELVKEHLEFLCVKTGGRSVGSRGNRQAAEYIQSVFSASGWQVHSPQFDCLDWKEEGCHLRTGGRVYEAKVSPYSRGGKWNAPLVCVGSPAELERESLRGKVVLLHGDLTREQWTPKNFPFYQNELHQNWIRLLEQKMPLAIIAATGRDPQMAGGVYPFPLIEDGDFDIPSVYLTEEAGKELAEHAGQSVELEIRAERLTAQGCNVCAVLPGKSPRRVVCFAHFDAKLGTPGALDNASGVAILLLLAKMLGGHELNWTIELTALNGEDDYANPGEVVWIRENQGRFAEIVLGINFDLVGYRQGRTAFSLYQLPPEFEEFVRRRFLSFEGLIEGEAWFQSDHSLFLMNGVPTLAFTAEKMTDLMQHVIHTAKDTPDIVAIERVVETALAVSDLIKANSSD</sequence>
<evidence type="ECO:0000313" key="2">
    <source>
        <dbReference type="EMBL" id="HGS88223.1"/>
    </source>
</evidence>